<dbReference type="AlphaFoldDB" id="A0A371GHH1"/>
<comment type="caution">
    <text evidence="1">The sequence shown here is derived from an EMBL/GenBank/DDBJ whole genome shotgun (WGS) entry which is preliminary data.</text>
</comment>
<organism evidence="1 2">
    <name type="scientific">Mucuna pruriens</name>
    <name type="common">Velvet bean</name>
    <name type="synonym">Dolichos pruriens</name>
    <dbReference type="NCBI Taxonomy" id="157652"/>
    <lineage>
        <taxon>Eukaryota</taxon>
        <taxon>Viridiplantae</taxon>
        <taxon>Streptophyta</taxon>
        <taxon>Embryophyta</taxon>
        <taxon>Tracheophyta</taxon>
        <taxon>Spermatophyta</taxon>
        <taxon>Magnoliopsida</taxon>
        <taxon>eudicotyledons</taxon>
        <taxon>Gunneridae</taxon>
        <taxon>Pentapetalae</taxon>
        <taxon>rosids</taxon>
        <taxon>fabids</taxon>
        <taxon>Fabales</taxon>
        <taxon>Fabaceae</taxon>
        <taxon>Papilionoideae</taxon>
        <taxon>50 kb inversion clade</taxon>
        <taxon>NPAAA clade</taxon>
        <taxon>indigoferoid/millettioid clade</taxon>
        <taxon>Phaseoleae</taxon>
        <taxon>Mucuna</taxon>
    </lineage>
</organism>
<feature type="non-terminal residue" evidence="1">
    <location>
        <position position="1"/>
    </location>
</feature>
<reference evidence="1" key="1">
    <citation type="submission" date="2018-05" db="EMBL/GenBank/DDBJ databases">
        <title>Draft genome of Mucuna pruriens seed.</title>
        <authorList>
            <person name="Nnadi N.E."/>
            <person name="Vos R."/>
            <person name="Hasami M.H."/>
            <person name="Devisetty U.K."/>
            <person name="Aguiy J.C."/>
        </authorList>
    </citation>
    <scope>NUCLEOTIDE SEQUENCE [LARGE SCALE GENOMIC DNA]</scope>
    <source>
        <strain evidence="1">JCA_2017</strain>
    </source>
</reference>
<name>A0A371GHH1_MUCPR</name>
<accession>A0A371GHH1</accession>
<evidence type="ECO:0000313" key="1">
    <source>
        <dbReference type="EMBL" id="RDX90011.1"/>
    </source>
</evidence>
<sequence length="180" mass="21169">MRKHMFIWKRRVSSMPKVLIEARREVFEKDDLGDGSFIVLRRINDNACVLDMPQEYGGSTIFYIANFMDDPNLRTNSFQEGEFDVNLRRQDEQEKNIKPKETKDKVEGSVPALKGPTTRGRLKKIQEEELKVEQILNCFNLHGRKVVRLITLEFGDYVLVWWTQFLDDLKRCGVRDPCKD</sequence>
<evidence type="ECO:0000313" key="2">
    <source>
        <dbReference type="Proteomes" id="UP000257109"/>
    </source>
</evidence>
<dbReference type="Proteomes" id="UP000257109">
    <property type="component" value="Unassembled WGS sequence"/>
</dbReference>
<gene>
    <name evidence="1" type="ORF">CR513_28167</name>
</gene>
<dbReference type="OrthoDB" id="1721574at2759"/>
<dbReference type="EMBL" id="QJKJ01005515">
    <property type="protein sequence ID" value="RDX90011.1"/>
    <property type="molecule type" value="Genomic_DNA"/>
</dbReference>
<proteinExistence type="predicted"/>
<keyword evidence="2" id="KW-1185">Reference proteome</keyword>
<protein>
    <submittedName>
        <fullName evidence="1">Uncharacterized protein</fullName>
    </submittedName>
</protein>